<feature type="chain" id="PRO_5044314545" evidence="1">
    <location>
        <begin position="22"/>
        <end position="1049"/>
    </location>
</feature>
<feature type="signal peptide" evidence="1">
    <location>
        <begin position="1"/>
        <end position="21"/>
    </location>
</feature>
<gene>
    <name evidence="3" type="ORF">SAMN05444505_103164</name>
</gene>
<keyword evidence="1" id="KW-0732">Signal</keyword>
<dbReference type="CDD" id="cd20695">
    <property type="entry name" value="CdiA-CT_5T87E_Ct"/>
    <property type="match status" value="1"/>
</dbReference>
<accession>A0AB37ZI80</accession>
<evidence type="ECO:0000313" key="3">
    <source>
        <dbReference type="EMBL" id="SDM53057.1"/>
    </source>
</evidence>
<evidence type="ECO:0000259" key="2">
    <source>
        <dbReference type="Pfam" id="PF04830"/>
    </source>
</evidence>
<protein>
    <submittedName>
        <fullName evidence="3">Haemagluttinin repeat-containing protein</fullName>
    </submittedName>
</protein>
<sequence length="1049" mass="109742">MTPALRRCCFICLLQNLPSFAARFSRGLSDQGIKHLRNEFLYLAQADNRLGPTGALIAGNDVSLIAGQNLDNVGTLHAANNLSAVAGNNLIITGLIEAGNRLDLLAGNDLINTAGGIIKGRDVSLTAINGDVINERSITSMDNSVLGQRHNEFADSAARIEAANDMSISAGRDVINKGSVLQSGRDMSIQAGRDVTIAPTEVTNSLFSDSKHNSSDITQLGSTASSGRDLTVQAGRDISVIASQIDAKRDIAMAATENLTISSAADEEHSLSKSKKLTRQEDHVSQVAADLDAGGSVALQAGQNLAVISSRITAGKEAYLVAGENLDILAAQDSDYSLYDKKKKGSFGAKNFKRDEVTDTRNISSEITTGGNLTLASGGDQRYQVAKLNSGNDLLINSGGAIDFEGVKDLHDESHTKNKSSAAWFSTKGKGATDETFRQSELVAKGEVAIQAVNGLRIDVKQVNQQSVSQSIDAMVKADPQLAWIKDAEKRGDIDWRQVKEIHESFKYDNSGLGPAAQIVVAILMAAVMGPAGFGLSAGIGGAVATSVATTAVTSTINNKGDLGAVFKDVTSSNAIKGYAMAGVMAGFVPTINPKNLGLDLASVQTVATKVITESVIKTAIMGGSFKDNLGSSIVSTGIATGGAIAAGKIGDFTLFDEGKLTKVGMHAVLGGLMSEAMGGDFRTGALAAGANEMVVDYLAERMLPSDLDKNSQAYQAGVSKLMTASQLIGALTAAATGGDASAAAAVTANSTQYNYLAHNQLKEAAEKLRKCAPAECDSIVAAYKKVSEDQTIEAIINCRFDVSLCKPSSRDVANTVADLSSVYDALGDGSKYAKDSLQILINENLEFQETLAVATTGASAQAVAETLQAKLKLTPEETVELAEAIGGGLAAAAGGVVAFRRVLAKASTRLERDGGSSVNKPVVDRTVDTLQDAGKQESSTAGMNAGAARRLDYEGAPYHGKVDNAVKSRAPVNGQDALDTSIQVKITSPRRVGIDYDSGEFVVFDKTLDTTYNGHVRSWGDLHADMQRALQQAGMVDWKGKILIGGDR</sequence>
<dbReference type="GO" id="GO:0003824">
    <property type="term" value="F:catalytic activity"/>
    <property type="evidence" value="ECO:0007669"/>
    <property type="project" value="UniProtKB-ARBA"/>
</dbReference>
<dbReference type="AlphaFoldDB" id="A0AB37ZI80"/>
<evidence type="ECO:0000313" key="4">
    <source>
        <dbReference type="Proteomes" id="UP000183853"/>
    </source>
</evidence>
<feature type="domain" description="DUF637" evidence="2">
    <location>
        <begin position="543"/>
        <end position="689"/>
    </location>
</feature>
<dbReference type="Proteomes" id="UP000183853">
    <property type="component" value="Unassembled WGS sequence"/>
</dbReference>
<dbReference type="Pfam" id="PF04830">
    <property type="entry name" value="DUF637"/>
    <property type="match status" value="1"/>
</dbReference>
<dbReference type="RefSeq" id="WP_232925825.1">
    <property type="nucleotide sequence ID" value="NZ_FNHM01000003.1"/>
</dbReference>
<dbReference type="InterPro" id="IPR025157">
    <property type="entry name" value="Hemagglutinin_rpt"/>
</dbReference>
<comment type="caution">
    <text evidence="3">The sequence shown here is derived from an EMBL/GenBank/DDBJ whole genome shotgun (WGS) entry which is preliminary data.</text>
</comment>
<proteinExistence type="predicted"/>
<evidence type="ECO:0000256" key="1">
    <source>
        <dbReference type="SAM" id="SignalP"/>
    </source>
</evidence>
<organism evidence="3 4">
    <name type="scientific">Pseudomonas syringae</name>
    <dbReference type="NCBI Taxonomy" id="317"/>
    <lineage>
        <taxon>Bacteria</taxon>
        <taxon>Pseudomonadati</taxon>
        <taxon>Pseudomonadota</taxon>
        <taxon>Gammaproteobacteria</taxon>
        <taxon>Pseudomonadales</taxon>
        <taxon>Pseudomonadaceae</taxon>
        <taxon>Pseudomonas</taxon>
    </lineage>
</organism>
<dbReference type="Pfam" id="PF13332">
    <property type="entry name" value="Fil_haemagg_2"/>
    <property type="match status" value="1"/>
</dbReference>
<dbReference type="InterPro" id="IPR006915">
    <property type="entry name" value="DUF637_hemagglutn_put"/>
</dbReference>
<name>A0AB37ZI80_PSESX</name>
<dbReference type="EMBL" id="FNHM01000003">
    <property type="protein sequence ID" value="SDM53057.1"/>
    <property type="molecule type" value="Genomic_DNA"/>
</dbReference>
<reference evidence="3 4" key="1">
    <citation type="submission" date="2016-10" db="EMBL/GenBank/DDBJ databases">
        <authorList>
            <person name="Varghese N."/>
            <person name="Submissions S."/>
        </authorList>
    </citation>
    <scope>NUCLEOTIDE SEQUENCE [LARGE SCALE GENOMIC DNA]</scope>
    <source>
        <strain evidence="3 4">BS2122</strain>
    </source>
</reference>